<sequence>MALVSITEAARLTGKSRRTIQRHIATGRLSKSHGDATEKSIETSELIRCYGEIKQNIDTLSYDTRLVTMSHAGTLKIDKIEAEIELLKQKVDLLKQRLQDKDAHIDSLKQAMLLIESKLPATPEPVAQPMMKKLWQFWKK</sequence>
<dbReference type="EMBL" id="CP165629">
    <property type="protein sequence ID" value="XDU75010.1"/>
    <property type="molecule type" value="Genomic_DNA"/>
</dbReference>
<reference evidence="2" key="1">
    <citation type="submission" date="2024-07" db="EMBL/GenBank/DDBJ databases">
        <authorList>
            <person name="Biller S.J."/>
        </authorList>
    </citation>
    <scope>NUCLEOTIDE SEQUENCE</scope>
    <source>
        <strain evidence="2">WC2420</strain>
        <plasmid evidence="2">unnamed</plasmid>
    </source>
</reference>
<name>A0AB39VYQ1_9GAMM</name>
<dbReference type="GO" id="GO:0003677">
    <property type="term" value="F:DNA binding"/>
    <property type="evidence" value="ECO:0007669"/>
    <property type="project" value="UniProtKB-KW"/>
</dbReference>
<dbReference type="AlphaFoldDB" id="A0AB39VYQ1"/>
<organism evidence="2">
    <name type="scientific">Rouxiella sp. WC2420</name>
    <dbReference type="NCBI Taxonomy" id="3234145"/>
    <lineage>
        <taxon>Bacteria</taxon>
        <taxon>Pseudomonadati</taxon>
        <taxon>Pseudomonadota</taxon>
        <taxon>Gammaproteobacteria</taxon>
        <taxon>Enterobacterales</taxon>
        <taxon>Yersiniaceae</taxon>
        <taxon>Rouxiella</taxon>
    </lineage>
</organism>
<proteinExistence type="predicted"/>
<evidence type="ECO:0000313" key="2">
    <source>
        <dbReference type="EMBL" id="XDU75010.1"/>
    </source>
</evidence>
<gene>
    <name evidence="2" type="ORF">AB3G37_24340</name>
</gene>
<keyword evidence="1" id="KW-0175">Coiled coil</keyword>
<protein>
    <submittedName>
        <fullName evidence="2">DNA-binding protein</fullName>
    </submittedName>
</protein>
<keyword evidence="2" id="KW-0238">DNA-binding</keyword>
<accession>A0AB39VYQ1</accession>
<geneLocation type="plasmid" evidence="2">
    <name>unnamed</name>
</geneLocation>
<feature type="coiled-coil region" evidence="1">
    <location>
        <begin position="77"/>
        <end position="111"/>
    </location>
</feature>
<dbReference type="RefSeq" id="WP_369791040.1">
    <property type="nucleotide sequence ID" value="NZ_CP165629.1"/>
</dbReference>
<evidence type="ECO:0000256" key="1">
    <source>
        <dbReference type="SAM" id="Coils"/>
    </source>
</evidence>
<keyword evidence="2" id="KW-0614">Plasmid</keyword>